<protein>
    <submittedName>
        <fullName evidence="2">Uncharacterized protein</fullName>
    </submittedName>
</protein>
<accession>A0A0F9MTS7</accession>
<sequence length="30" mass="3370">MEFLFALMVMYLAGMGSGAMSMWLIQRGRA</sequence>
<feature type="transmembrane region" description="Helical" evidence="1">
    <location>
        <begin position="6"/>
        <end position="25"/>
    </location>
</feature>
<keyword evidence="1" id="KW-1133">Transmembrane helix</keyword>
<organism evidence="2">
    <name type="scientific">marine sediment metagenome</name>
    <dbReference type="NCBI Taxonomy" id="412755"/>
    <lineage>
        <taxon>unclassified sequences</taxon>
        <taxon>metagenomes</taxon>
        <taxon>ecological metagenomes</taxon>
    </lineage>
</organism>
<proteinExistence type="predicted"/>
<evidence type="ECO:0000256" key="1">
    <source>
        <dbReference type="SAM" id="Phobius"/>
    </source>
</evidence>
<keyword evidence="1" id="KW-0812">Transmembrane</keyword>
<keyword evidence="1" id="KW-0472">Membrane</keyword>
<dbReference type="EMBL" id="LAZR01008240">
    <property type="protein sequence ID" value="KKM80050.1"/>
    <property type="molecule type" value="Genomic_DNA"/>
</dbReference>
<reference evidence="2" key="1">
    <citation type="journal article" date="2015" name="Nature">
        <title>Complex archaea that bridge the gap between prokaryotes and eukaryotes.</title>
        <authorList>
            <person name="Spang A."/>
            <person name="Saw J.H."/>
            <person name="Jorgensen S.L."/>
            <person name="Zaremba-Niedzwiedzka K."/>
            <person name="Martijn J."/>
            <person name="Lind A.E."/>
            <person name="van Eijk R."/>
            <person name="Schleper C."/>
            <person name="Guy L."/>
            <person name="Ettema T.J."/>
        </authorList>
    </citation>
    <scope>NUCLEOTIDE SEQUENCE</scope>
</reference>
<gene>
    <name evidence="2" type="ORF">LCGC14_1343750</name>
</gene>
<comment type="caution">
    <text evidence="2">The sequence shown here is derived from an EMBL/GenBank/DDBJ whole genome shotgun (WGS) entry which is preliminary data.</text>
</comment>
<name>A0A0F9MTS7_9ZZZZ</name>
<dbReference type="AlphaFoldDB" id="A0A0F9MTS7"/>
<evidence type="ECO:0000313" key="2">
    <source>
        <dbReference type="EMBL" id="KKM80050.1"/>
    </source>
</evidence>